<accession>A0AA41A3Z0</accession>
<keyword evidence="1" id="KW-0175">Coiled coil</keyword>
<dbReference type="SUPFAM" id="SSF48452">
    <property type="entry name" value="TPR-like"/>
    <property type="match status" value="1"/>
</dbReference>
<feature type="compositionally biased region" description="Low complexity" evidence="2">
    <location>
        <begin position="302"/>
        <end position="319"/>
    </location>
</feature>
<feature type="compositionally biased region" description="Low complexity" evidence="2">
    <location>
        <begin position="558"/>
        <end position="568"/>
    </location>
</feature>
<evidence type="ECO:0000313" key="6">
    <source>
        <dbReference type="EMBL" id="MBN3560228.1"/>
    </source>
</evidence>
<reference evidence="6" key="2">
    <citation type="submission" date="2021-01" db="EMBL/GenBank/DDBJ databases">
        <title>Genome Sequencing of Type Strains.</title>
        <authorList>
            <person name="Lemaire J.F."/>
            <person name="Inderbitzin P."/>
            <person name="Collins S.B."/>
            <person name="Wespe N."/>
            <person name="Knight-Connoni V."/>
        </authorList>
    </citation>
    <scope>NUCLEOTIDE SEQUENCE</scope>
    <source>
        <strain evidence="6">DSM 14562</strain>
    </source>
</reference>
<keyword evidence="3" id="KW-0732">Signal</keyword>
<dbReference type="InterPro" id="IPR007730">
    <property type="entry name" value="SPOR-like_dom"/>
</dbReference>
<evidence type="ECO:0000313" key="8">
    <source>
        <dbReference type="Proteomes" id="UP000704529"/>
    </source>
</evidence>
<feature type="compositionally biased region" description="Low complexity" evidence="2">
    <location>
        <begin position="271"/>
        <end position="283"/>
    </location>
</feature>
<feature type="region of interest" description="Disordered" evidence="2">
    <location>
        <begin position="464"/>
        <end position="493"/>
    </location>
</feature>
<evidence type="ECO:0000313" key="5">
    <source>
        <dbReference type="EMBL" id="MBB4609522.1"/>
    </source>
</evidence>
<evidence type="ECO:0000313" key="7">
    <source>
        <dbReference type="Proteomes" id="UP000584663"/>
    </source>
</evidence>
<feature type="region of interest" description="Disordered" evidence="2">
    <location>
        <begin position="267"/>
        <end position="319"/>
    </location>
</feature>
<dbReference type="PROSITE" id="PS51724">
    <property type="entry name" value="SPOR"/>
    <property type="match status" value="1"/>
</dbReference>
<proteinExistence type="predicted"/>
<dbReference type="AlphaFoldDB" id="A0AA41A3Z0"/>
<keyword evidence="7" id="KW-1185">Reference proteome</keyword>
<dbReference type="Gene3D" id="3.30.70.1070">
    <property type="entry name" value="Sporulation related repeat"/>
    <property type="match status" value="1"/>
</dbReference>
<organism evidence="6 8">
    <name type="scientific">Sphingomonas yabuuchiae</name>
    <dbReference type="NCBI Taxonomy" id="172044"/>
    <lineage>
        <taxon>Bacteria</taxon>
        <taxon>Pseudomonadati</taxon>
        <taxon>Pseudomonadota</taxon>
        <taxon>Alphaproteobacteria</taxon>
        <taxon>Sphingomonadales</taxon>
        <taxon>Sphingomonadaceae</taxon>
        <taxon>Sphingomonas</taxon>
    </lineage>
</organism>
<dbReference type="InterPro" id="IPR011990">
    <property type="entry name" value="TPR-like_helical_dom_sf"/>
</dbReference>
<feature type="coiled-coil region" evidence="1">
    <location>
        <begin position="575"/>
        <end position="609"/>
    </location>
</feature>
<dbReference type="Pfam" id="PF05036">
    <property type="entry name" value="SPOR"/>
    <property type="match status" value="1"/>
</dbReference>
<comment type="caution">
    <text evidence="6">The sequence shown here is derived from an EMBL/GenBank/DDBJ whole genome shotgun (WGS) entry which is preliminary data.</text>
</comment>
<dbReference type="Proteomes" id="UP000584663">
    <property type="component" value="Unassembled WGS sequence"/>
</dbReference>
<gene>
    <name evidence="5" type="ORF">GGQ89_001741</name>
    <name evidence="6" type="ORF">JYA60_18555</name>
</gene>
<feature type="compositionally biased region" description="Low complexity" evidence="2">
    <location>
        <begin position="346"/>
        <end position="358"/>
    </location>
</feature>
<dbReference type="InterPro" id="IPR036680">
    <property type="entry name" value="SPOR-like_sf"/>
</dbReference>
<sequence>MTFALFPRASLALALALAAAPVPLLAQEVVQPLPGTTDADKLGDVMRRVAQNPRNVDALVEAAELSIHLDDLSGAASLLARAEKVDARDPRVKAGMASILVRSERPGEALRYFTQAEAAGMPVAKFAGDRGLAYDLIGDQARAQRDYRLALANGAGDEIIRRYALSLGISGQREQALEQLDPLLRKTDRAAWRARAFILAMGGELPEATRIASTMMPPQLAQGLQPFFQRLPSLPAVDRAFAVHFGETRPTPERLADAKLAPNLPPLTPEAPVALASAPVTTPAPVPTREERRRGGRNARGVAMATNTTPVTPAPVQMASTTTPRVVAAAAPMRMVQPLPQPQSQPTPQTVQQTQAQPQPQPGFSSALPTAPETRSPVALVSNTARPMIQPLPAASATAPATPAATTPAPVTSSPTTATATAMVQPLPAATPSTPPLQMVQAVPAPDPVPAKPAPVATAMVQPVPSQAEEPAPAPRPTRVAARRTPPTPARGVREDSVLARIVANLSIPASELGVEGPERPAVIAANTPVSSGAQRVVAEARSKAERDREAREKAAEVADAAPRAPTAAERKAAAAKVAAEKKALAAKKAEAEKKALAAKEEAEEKKRARANPERIWVQVAGGANEDDLPKAWAATRAKAPELFAARKGYKTPIRATHRVLTGPFKTDAEARAFVNQLAKKGVSAFPVTSDAGQAVTRLDAK</sequence>
<dbReference type="GO" id="GO:0042834">
    <property type="term" value="F:peptidoglycan binding"/>
    <property type="evidence" value="ECO:0007669"/>
    <property type="project" value="InterPro"/>
</dbReference>
<name>A0AA41A3Z0_9SPHN</name>
<feature type="region of interest" description="Disordered" evidence="2">
    <location>
        <begin position="338"/>
        <end position="376"/>
    </location>
</feature>
<protein>
    <submittedName>
        <fullName evidence="5">Flp pilus assembly protein TadD</fullName>
    </submittedName>
    <submittedName>
        <fullName evidence="6">Tetratricopeptide repeat protein</fullName>
    </submittedName>
</protein>
<feature type="compositionally biased region" description="Basic and acidic residues" evidence="2">
    <location>
        <begin position="541"/>
        <end position="557"/>
    </location>
</feature>
<dbReference type="EMBL" id="JAFHKU010000135">
    <property type="protein sequence ID" value="MBN3560228.1"/>
    <property type="molecule type" value="Genomic_DNA"/>
</dbReference>
<feature type="domain" description="SPOR" evidence="4">
    <location>
        <begin position="610"/>
        <end position="690"/>
    </location>
</feature>
<feature type="signal peptide" evidence="3">
    <location>
        <begin position="1"/>
        <end position="26"/>
    </location>
</feature>
<feature type="chain" id="PRO_5041461848" evidence="3">
    <location>
        <begin position="27"/>
        <end position="702"/>
    </location>
</feature>
<dbReference type="Gene3D" id="1.25.40.10">
    <property type="entry name" value="Tetratricopeptide repeat domain"/>
    <property type="match status" value="1"/>
</dbReference>
<dbReference type="Proteomes" id="UP000704529">
    <property type="component" value="Unassembled WGS sequence"/>
</dbReference>
<evidence type="ECO:0000256" key="3">
    <source>
        <dbReference type="SAM" id="SignalP"/>
    </source>
</evidence>
<evidence type="ECO:0000256" key="2">
    <source>
        <dbReference type="SAM" id="MobiDB-lite"/>
    </source>
</evidence>
<evidence type="ECO:0000256" key="1">
    <source>
        <dbReference type="SAM" id="Coils"/>
    </source>
</evidence>
<dbReference type="SUPFAM" id="SSF110997">
    <property type="entry name" value="Sporulation related repeat"/>
    <property type="match status" value="1"/>
</dbReference>
<evidence type="ECO:0000259" key="4">
    <source>
        <dbReference type="PROSITE" id="PS51724"/>
    </source>
</evidence>
<feature type="region of interest" description="Disordered" evidence="2">
    <location>
        <begin position="395"/>
        <end position="415"/>
    </location>
</feature>
<reference evidence="5 7" key="1">
    <citation type="submission" date="2020-08" db="EMBL/GenBank/DDBJ databases">
        <title>Genomic Encyclopedia of Type Strains, Phase IV (KMG-IV): sequencing the most valuable type-strain genomes for metagenomic binning, comparative biology and taxonomic classification.</title>
        <authorList>
            <person name="Goeker M."/>
        </authorList>
    </citation>
    <scope>NUCLEOTIDE SEQUENCE [LARGE SCALE GENOMIC DNA]</scope>
    <source>
        <strain evidence="5 7">DSM 14562</strain>
    </source>
</reference>
<feature type="region of interest" description="Disordered" evidence="2">
    <location>
        <begin position="541"/>
        <end position="568"/>
    </location>
</feature>
<dbReference type="Pfam" id="PF14559">
    <property type="entry name" value="TPR_19"/>
    <property type="match status" value="1"/>
</dbReference>
<dbReference type="RefSeq" id="WP_184105456.1">
    <property type="nucleotide sequence ID" value="NZ_JACHNX010000005.1"/>
</dbReference>
<dbReference type="EMBL" id="JACHNX010000005">
    <property type="protein sequence ID" value="MBB4609522.1"/>
    <property type="molecule type" value="Genomic_DNA"/>
</dbReference>